<protein>
    <submittedName>
        <fullName evidence="9">Mechanosensitive ion channel protein MscS</fullName>
    </submittedName>
</protein>
<proteinExistence type="inferred from homology"/>
<evidence type="ECO:0000256" key="1">
    <source>
        <dbReference type="ARBA" id="ARBA00004127"/>
    </source>
</evidence>
<evidence type="ECO:0000256" key="5">
    <source>
        <dbReference type="ARBA" id="ARBA00023136"/>
    </source>
</evidence>
<dbReference type="InterPro" id="IPR030192">
    <property type="entry name" value="YbdG"/>
</dbReference>
<dbReference type="GeneID" id="92994158"/>
<dbReference type="SUPFAM" id="SSF50182">
    <property type="entry name" value="Sm-like ribonucleoproteins"/>
    <property type="match status" value="1"/>
</dbReference>
<keyword evidence="3 6" id="KW-0812">Transmembrane</keyword>
<evidence type="ECO:0000259" key="7">
    <source>
        <dbReference type="Pfam" id="PF00924"/>
    </source>
</evidence>
<accession>A0AAN1RYD9</accession>
<dbReference type="GO" id="GO:0005886">
    <property type="term" value="C:plasma membrane"/>
    <property type="evidence" value="ECO:0007669"/>
    <property type="project" value="TreeGrafter"/>
</dbReference>
<evidence type="ECO:0000259" key="8">
    <source>
        <dbReference type="Pfam" id="PF21082"/>
    </source>
</evidence>
<comment type="similarity">
    <text evidence="2">Belongs to the MscS (TC 1.A.23) family.</text>
</comment>
<dbReference type="InterPro" id="IPR023408">
    <property type="entry name" value="MscS_beta-dom_sf"/>
</dbReference>
<dbReference type="RefSeq" id="WP_032955797.1">
    <property type="nucleotide sequence ID" value="NZ_CP012076.1"/>
</dbReference>
<feature type="transmembrane region" description="Helical" evidence="6">
    <location>
        <begin position="102"/>
        <end position="122"/>
    </location>
</feature>
<evidence type="ECO:0000313" key="9">
    <source>
        <dbReference type="EMBL" id="AZW18377.1"/>
    </source>
</evidence>
<dbReference type="Pfam" id="PF21082">
    <property type="entry name" value="MS_channel_3rd"/>
    <property type="match status" value="1"/>
</dbReference>
<name>A0AAN1RYD9_9BORD</name>
<evidence type="ECO:0000256" key="3">
    <source>
        <dbReference type="ARBA" id="ARBA00022692"/>
    </source>
</evidence>
<dbReference type="PANTHER" id="PTHR30414:SF0">
    <property type="entry name" value="MINICONDUCTANCE MECHANOSENSITIVE CHANNEL YBDG"/>
    <property type="match status" value="1"/>
</dbReference>
<dbReference type="InterPro" id="IPR010920">
    <property type="entry name" value="LSM_dom_sf"/>
</dbReference>
<dbReference type="GO" id="GO:0008381">
    <property type="term" value="F:mechanosensitive monoatomic ion channel activity"/>
    <property type="evidence" value="ECO:0007669"/>
    <property type="project" value="InterPro"/>
</dbReference>
<dbReference type="GO" id="GO:0071470">
    <property type="term" value="P:cellular response to osmotic stress"/>
    <property type="evidence" value="ECO:0007669"/>
    <property type="project" value="InterPro"/>
</dbReference>
<keyword evidence="5 6" id="KW-0472">Membrane</keyword>
<feature type="domain" description="Mechanosensitive ion channel MscS" evidence="7">
    <location>
        <begin position="185"/>
        <end position="253"/>
    </location>
</feature>
<comment type="subcellular location">
    <subcellularLocation>
        <location evidence="1">Endomembrane system</location>
        <topology evidence="1">Multi-pass membrane protein</topology>
    </subcellularLocation>
</comment>
<dbReference type="Pfam" id="PF00924">
    <property type="entry name" value="MS_channel_2nd"/>
    <property type="match status" value="1"/>
</dbReference>
<dbReference type="GO" id="GO:0012505">
    <property type="term" value="C:endomembrane system"/>
    <property type="evidence" value="ECO:0007669"/>
    <property type="project" value="UniProtKB-SubCell"/>
</dbReference>
<dbReference type="EMBL" id="CP024172">
    <property type="protein sequence ID" value="AZW18377.1"/>
    <property type="molecule type" value="Genomic_DNA"/>
</dbReference>
<sequence length="439" mass="49685">MQWQTVAETLDHYTPAQPWAQTLVGVAVLALVALFAQWVVARLVLYFAHRLLRASGHEDWDQALRRRRAYQNLWYAVPFAVVSLGIDLVPHAERAVTVVGRLAHAGAWICVFVAFSGVLSAWQDTYSATTRAQTRSIKGYIQITKLIMMAICVVLVLSILMDRSPLWMISGLGALSAVLLLVFKDTLLSLVASTQLTSNDMLRIGDWIEMPQANADGFVKDIALHTVKVQNWDNTVTTVPTYKLFSESYRNYRQMFESGGRRIKRTLRIDATSVRFLDAEESRRLMRFRLLHDYLQAKESDLARANQDLGPLAEVPANRRRLTNIGTFRAYALAYLRHHPEVRQDMAMMVRMMEPQAEGIPVEVYCFTAITAWVEYERIQGDIFDHLLAILPELGLRLYQQPSGADLTALSGQMRQAAWHEARHEQALSLPGSGDPAMR</sequence>
<gene>
    <name evidence="9" type="ORF">CS347_17205</name>
</gene>
<organism evidence="9 10">
    <name type="scientific">Bordetella hinzii</name>
    <dbReference type="NCBI Taxonomy" id="103855"/>
    <lineage>
        <taxon>Bacteria</taxon>
        <taxon>Pseudomonadati</taxon>
        <taxon>Pseudomonadota</taxon>
        <taxon>Betaproteobacteria</taxon>
        <taxon>Burkholderiales</taxon>
        <taxon>Alcaligenaceae</taxon>
        <taxon>Bordetella</taxon>
    </lineage>
</organism>
<reference evidence="10" key="1">
    <citation type="submission" date="2017-10" db="EMBL/GenBank/DDBJ databases">
        <title>Whole genome sequencing of various Bordetella species.</title>
        <authorList>
            <person name="Weigand M.R."/>
            <person name="Loparev V."/>
            <person name="Peng Y."/>
            <person name="Bowden K.E."/>
            <person name="Tondella M.L."/>
            <person name="Williams M.M."/>
        </authorList>
    </citation>
    <scope>NUCLEOTIDE SEQUENCE [LARGE SCALE GENOMIC DNA]</scope>
    <source>
        <strain evidence="10">H720</strain>
    </source>
</reference>
<keyword evidence="4 6" id="KW-1133">Transmembrane helix</keyword>
<feature type="transmembrane region" description="Helical" evidence="6">
    <location>
        <begin position="166"/>
        <end position="183"/>
    </location>
</feature>
<dbReference type="InterPro" id="IPR049278">
    <property type="entry name" value="MS_channel_C"/>
</dbReference>
<feature type="transmembrane region" description="Helical" evidence="6">
    <location>
        <begin position="73"/>
        <end position="90"/>
    </location>
</feature>
<dbReference type="InterPro" id="IPR006685">
    <property type="entry name" value="MscS_channel_2nd"/>
</dbReference>
<evidence type="ECO:0000256" key="2">
    <source>
        <dbReference type="ARBA" id="ARBA00008017"/>
    </source>
</evidence>
<dbReference type="AlphaFoldDB" id="A0AAN1RYD9"/>
<dbReference type="PANTHER" id="PTHR30414">
    <property type="entry name" value="MINICONDUCTANCE MECHANOSENSITIVE CHANNEL YBDG"/>
    <property type="match status" value="1"/>
</dbReference>
<evidence type="ECO:0000256" key="6">
    <source>
        <dbReference type="SAM" id="Phobius"/>
    </source>
</evidence>
<feature type="domain" description="Mechanosensitive ion channel MscS C-terminal" evidence="8">
    <location>
        <begin position="336"/>
        <end position="393"/>
    </location>
</feature>
<feature type="transmembrane region" description="Helical" evidence="6">
    <location>
        <begin position="143"/>
        <end position="160"/>
    </location>
</feature>
<dbReference type="Proteomes" id="UP000282741">
    <property type="component" value="Chromosome"/>
</dbReference>
<evidence type="ECO:0000313" key="10">
    <source>
        <dbReference type="Proteomes" id="UP000282741"/>
    </source>
</evidence>
<dbReference type="Gene3D" id="2.30.30.60">
    <property type="match status" value="1"/>
</dbReference>
<evidence type="ECO:0000256" key="4">
    <source>
        <dbReference type="ARBA" id="ARBA00022989"/>
    </source>
</evidence>
<feature type="transmembrane region" description="Helical" evidence="6">
    <location>
        <begin position="20"/>
        <end position="45"/>
    </location>
</feature>